<keyword evidence="2 5" id="KW-0812">Transmembrane</keyword>
<dbReference type="AlphaFoldDB" id="A0A6J4PSD4"/>
<sequence>MRRIQRFRTFGEEAFELSGMAWVRVLVGAVWLNGAIEKFLNPEFPRQFAAGLDAGGFISQAPSWFQGFMRDTVVPNAETAAQLARFGELALGLALILGLLTNPAALGSILFSLAIFFSQGGARIGTGLAEPEFLTINLLVALISLVVLFSPAAKALSLDAALAHHRPRLSPLLLNRRAGRRRSRA</sequence>
<dbReference type="PANTHER" id="PTHR39157">
    <property type="entry name" value="INTEGRAL MEMBRANE PROTEIN-RELATED"/>
    <property type="match status" value="1"/>
</dbReference>
<evidence type="ECO:0000256" key="2">
    <source>
        <dbReference type="ARBA" id="ARBA00022692"/>
    </source>
</evidence>
<dbReference type="InterPro" id="IPR032808">
    <property type="entry name" value="DoxX"/>
</dbReference>
<dbReference type="Pfam" id="PF07681">
    <property type="entry name" value="DoxX"/>
    <property type="match status" value="1"/>
</dbReference>
<dbReference type="GO" id="GO:0016020">
    <property type="term" value="C:membrane"/>
    <property type="evidence" value="ECO:0007669"/>
    <property type="project" value="UniProtKB-SubCell"/>
</dbReference>
<evidence type="ECO:0008006" key="7">
    <source>
        <dbReference type="Google" id="ProtNLM"/>
    </source>
</evidence>
<proteinExistence type="predicted"/>
<protein>
    <recommendedName>
        <fullName evidence="7">TQO small subunit DoxD domain-containing protein</fullName>
    </recommendedName>
</protein>
<feature type="transmembrane region" description="Helical" evidence="5">
    <location>
        <begin position="89"/>
        <end position="116"/>
    </location>
</feature>
<evidence type="ECO:0000256" key="5">
    <source>
        <dbReference type="SAM" id="Phobius"/>
    </source>
</evidence>
<evidence type="ECO:0000256" key="4">
    <source>
        <dbReference type="ARBA" id="ARBA00023136"/>
    </source>
</evidence>
<evidence type="ECO:0000256" key="1">
    <source>
        <dbReference type="ARBA" id="ARBA00004141"/>
    </source>
</evidence>
<keyword evidence="3 5" id="KW-1133">Transmembrane helix</keyword>
<evidence type="ECO:0000256" key="3">
    <source>
        <dbReference type="ARBA" id="ARBA00022989"/>
    </source>
</evidence>
<feature type="transmembrane region" description="Helical" evidence="5">
    <location>
        <begin position="136"/>
        <end position="156"/>
    </location>
</feature>
<reference evidence="6" key="1">
    <citation type="submission" date="2020-02" db="EMBL/GenBank/DDBJ databases">
        <authorList>
            <person name="Meier V. D."/>
        </authorList>
    </citation>
    <scope>NUCLEOTIDE SEQUENCE</scope>
    <source>
        <strain evidence="6">AVDCRST_MAG80</strain>
    </source>
</reference>
<gene>
    <name evidence="6" type="ORF">AVDCRST_MAG80-140</name>
</gene>
<comment type="subcellular location">
    <subcellularLocation>
        <location evidence="1">Membrane</location>
        <topology evidence="1">Multi-pass membrane protein</topology>
    </subcellularLocation>
</comment>
<evidence type="ECO:0000313" key="6">
    <source>
        <dbReference type="EMBL" id="CAA9424195.1"/>
    </source>
</evidence>
<name>A0A6J4PSD4_9ACTN</name>
<dbReference type="EMBL" id="CADCVC010000013">
    <property type="protein sequence ID" value="CAA9424195.1"/>
    <property type="molecule type" value="Genomic_DNA"/>
</dbReference>
<accession>A0A6J4PSD4</accession>
<dbReference type="PANTHER" id="PTHR39157:SF1">
    <property type="entry name" value="DOXX FAMILY PROTEIN"/>
    <property type="match status" value="1"/>
</dbReference>
<keyword evidence="4 5" id="KW-0472">Membrane</keyword>
<organism evidence="6">
    <name type="scientific">uncultured Rubrobacteraceae bacterium</name>
    <dbReference type="NCBI Taxonomy" id="349277"/>
    <lineage>
        <taxon>Bacteria</taxon>
        <taxon>Bacillati</taxon>
        <taxon>Actinomycetota</taxon>
        <taxon>Rubrobacteria</taxon>
        <taxon>Rubrobacterales</taxon>
        <taxon>Rubrobacteraceae</taxon>
        <taxon>environmental samples</taxon>
    </lineage>
</organism>